<evidence type="ECO:0000259" key="4">
    <source>
        <dbReference type="Pfam" id="PF00465"/>
    </source>
</evidence>
<name>A0ABW1J7H3_9PSEU</name>
<protein>
    <submittedName>
        <fullName evidence="6">Maleylacetate reductase</fullName>
        <ecNumber evidence="6">1.3.1.32</ecNumber>
    </submittedName>
</protein>
<comment type="caution">
    <text evidence="6">The sequence shown here is derived from an EMBL/GenBank/DDBJ whole genome shotgun (WGS) entry which is preliminary data.</text>
</comment>
<dbReference type="EMBL" id="JBHSQW010000044">
    <property type="protein sequence ID" value="MFC5996537.1"/>
    <property type="molecule type" value="Genomic_DNA"/>
</dbReference>
<dbReference type="Proteomes" id="UP001596302">
    <property type="component" value="Unassembled WGS sequence"/>
</dbReference>
<reference evidence="7" key="1">
    <citation type="journal article" date="2019" name="Int. J. Syst. Evol. Microbiol.">
        <title>The Global Catalogue of Microorganisms (GCM) 10K type strain sequencing project: providing services to taxonomists for standard genome sequencing and annotation.</title>
        <authorList>
            <consortium name="The Broad Institute Genomics Platform"/>
            <consortium name="The Broad Institute Genome Sequencing Center for Infectious Disease"/>
            <person name="Wu L."/>
            <person name="Ma J."/>
        </authorList>
    </citation>
    <scope>NUCLEOTIDE SEQUENCE [LARGE SCALE GENOMIC DNA]</scope>
    <source>
        <strain evidence="7">CCM 8391</strain>
    </source>
</reference>
<evidence type="ECO:0000256" key="3">
    <source>
        <dbReference type="ARBA" id="ARBA00023027"/>
    </source>
</evidence>
<proteinExistence type="inferred from homology"/>
<comment type="similarity">
    <text evidence="1">Belongs to the iron-containing alcohol dehydrogenase family.</text>
</comment>
<evidence type="ECO:0000259" key="5">
    <source>
        <dbReference type="Pfam" id="PF25137"/>
    </source>
</evidence>
<dbReference type="SUPFAM" id="SSF56796">
    <property type="entry name" value="Dehydroquinate synthase-like"/>
    <property type="match status" value="1"/>
</dbReference>
<dbReference type="CDD" id="cd08177">
    <property type="entry name" value="MAR"/>
    <property type="match status" value="1"/>
</dbReference>
<dbReference type="RefSeq" id="WP_379587276.1">
    <property type="nucleotide sequence ID" value="NZ_JBHSQW010000044.1"/>
</dbReference>
<evidence type="ECO:0000313" key="6">
    <source>
        <dbReference type="EMBL" id="MFC5996537.1"/>
    </source>
</evidence>
<dbReference type="InterPro" id="IPR056798">
    <property type="entry name" value="ADH_Fe_C"/>
</dbReference>
<keyword evidence="7" id="KW-1185">Reference proteome</keyword>
<organism evidence="6 7">
    <name type="scientific">Pseudonocardia hispaniensis</name>
    <dbReference type="NCBI Taxonomy" id="904933"/>
    <lineage>
        <taxon>Bacteria</taxon>
        <taxon>Bacillati</taxon>
        <taxon>Actinomycetota</taxon>
        <taxon>Actinomycetes</taxon>
        <taxon>Pseudonocardiales</taxon>
        <taxon>Pseudonocardiaceae</taxon>
        <taxon>Pseudonocardia</taxon>
    </lineage>
</organism>
<gene>
    <name evidence="6" type="ORF">ACFQE5_20225</name>
</gene>
<evidence type="ECO:0000256" key="1">
    <source>
        <dbReference type="ARBA" id="ARBA00007358"/>
    </source>
</evidence>
<keyword evidence="2 6" id="KW-0560">Oxidoreductase</keyword>
<feature type="domain" description="Fe-containing alcohol dehydrogenase-like C-terminal" evidence="5">
    <location>
        <begin position="166"/>
        <end position="348"/>
    </location>
</feature>
<feature type="domain" description="Alcohol dehydrogenase iron-type/glycerol dehydrogenase GldA" evidence="4">
    <location>
        <begin position="12"/>
        <end position="154"/>
    </location>
</feature>
<keyword evidence="3" id="KW-0520">NAD</keyword>
<dbReference type="EC" id="1.3.1.32" evidence="6"/>
<dbReference type="Pfam" id="PF25137">
    <property type="entry name" value="ADH_Fe_C"/>
    <property type="match status" value="1"/>
</dbReference>
<sequence length="356" mass="36569">MRDFEYEVLHARIVFGAGATRTRLAAEVERLGSGRLLVICSERDTALADALTAPFASRVAGRFIGIRQHVPLDVATRARAHAVEIAADGMLCIGGGSATGTAKAVALTTGLPVLAVPTTYAGSEVTPIWGLTEGGRKTTGTDPVVLPRIVVYDPELTLGLPVELSVTSGFNALAHCVDALWAPRRSPIGMLVAEEGIRALGAGLPVVAADPADLGARSDLLYGAYLAGTALTAAGSGLHHTICHVLGGAFDLPHAATHAVVLPHVLAFNAPRAPEAVRRIGRALGTDDPVAELRALAARLGVPRGLRKLGLRAEQADEAARLVADAAPAGNPAPVDLAAMRTLLRAAWSGGPATTG</sequence>
<evidence type="ECO:0000313" key="7">
    <source>
        <dbReference type="Proteomes" id="UP001596302"/>
    </source>
</evidence>
<evidence type="ECO:0000256" key="2">
    <source>
        <dbReference type="ARBA" id="ARBA00023002"/>
    </source>
</evidence>
<dbReference type="GO" id="GO:0018506">
    <property type="term" value="F:maleylacetate reductase activity"/>
    <property type="evidence" value="ECO:0007669"/>
    <property type="project" value="UniProtKB-EC"/>
</dbReference>
<dbReference type="InterPro" id="IPR034786">
    <property type="entry name" value="MAR"/>
</dbReference>
<accession>A0ABW1J7H3</accession>
<dbReference type="Pfam" id="PF00465">
    <property type="entry name" value="Fe-ADH"/>
    <property type="match status" value="1"/>
</dbReference>
<dbReference type="Gene3D" id="3.40.50.1970">
    <property type="match status" value="1"/>
</dbReference>
<dbReference type="InterPro" id="IPR039697">
    <property type="entry name" value="Alcohol_dehydrogenase_Fe"/>
</dbReference>
<dbReference type="PANTHER" id="PTHR11496">
    <property type="entry name" value="ALCOHOL DEHYDROGENASE"/>
    <property type="match status" value="1"/>
</dbReference>
<dbReference type="Gene3D" id="1.20.1090.10">
    <property type="entry name" value="Dehydroquinate synthase-like - alpha domain"/>
    <property type="match status" value="1"/>
</dbReference>
<dbReference type="PANTHER" id="PTHR11496:SF102">
    <property type="entry name" value="ALCOHOL DEHYDROGENASE 4"/>
    <property type="match status" value="1"/>
</dbReference>
<dbReference type="InterPro" id="IPR001670">
    <property type="entry name" value="ADH_Fe/GldA"/>
</dbReference>